<dbReference type="HAMAP" id="MF_00056">
    <property type="entry name" value="KDO8P_synth"/>
    <property type="match status" value="1"/>
</dbReference>
<evidence type="ECO:0000256" key="1">
    <source>
        <dbReference type="ARBA" id="ARBA00004496"/>
    </source>
</evidence>
<dbReference type="Proteomes" id="UP000238701">
    <property type="component" value="Unassembled WGS sequence"/>
</dbReference>
<evidence type="ECO:0000256" key="6">
    <source>
        <dbReference type="ARBA" id="ARBA00022679"/>
    </source>
</evidence>
<evidence type="ECO:0000256" key="8">
    <source>
        <dbReference type="HAMAP-Rule" id="MF_00056"/>
    </source>
</evidence>
<gene>
    <name evidence="8 10" type="primary">kdsA</name>
    <name evidence="10" type="ORF">SBA1_750024</name>
</gene>
<protein>
    <recommendedName>
        <fullName evidence="8">2-dehydro-3-deoxyphosphooctonate aldolase</fullName>
        <ecNumber evidence="8">2.5.1.55</ecNumber>
    </recommendedName>
    <alternativeName>
        <fullName evidence="8">3-deoxy-D-manno-octulosonic acid 8-phosphate synthase</fullName>
    </alternativeName>
    <alternativeName>
        <fullName evidence="8">KDO-8-phosphate synthase</fullName>
        <shortName evidence="8">KDO 8-P synthase</shortName>
        <shortName evidence="8">KDOPS</shortName>
    </alternativeName>
    <alternativeName>
        <fullName evidence="8">Phospho-2-dehydro-3-deoxyoctonate aldolase</fullName>
    </alternativeName>
</protein>
<comment type="catalytic activity">
    <reaction evidence="7 8">
        <text>D-arabinose 5-phosphate + phosphoenolpyruvate + H2O = 3-deoxy-alpha-D-manno-2-octulosonate-8-phosphate + phosphate</text>
        <dbReference type="Rhea" id="RHEA:14053"/>
        <dbReference type="ChEBI" id="CHEBI:15377"/>
        <dbReference type="ChEBI" id="CHEBI:43474"/>
        <dbReference type="ChEBI" id="CHEBI:57693"/>
        <dbReference type="ChEBI" id="CHEBI:58702"/>
        <dbReference type="ChEBI" id="CHEBI:85985"/>
        <dbReference type="EC" id="2.5.1.55"/>
    </reaction>
</comment>
<dbReference type="UniPathway" id="UPA00030"/>
<comment type="similarity">
    <text evidence="4 8">Belongs to the KdsA family.</text>
</comment>
<organism evidence="10 11">
    <name type="scientific">Candidatus Sulfotelmatobacter kueseliae</name>
    <dbReference type="NCBI Taxonomy" id="2042962"/>
    <lineage>
        <taxon>Bacteria</taxon>
        <taxon>Pseudomonadati</taxon>
        <taxon>Acidobacteriota</taxon>
        <taxon>Terriglobia</taxon>
        <taxon>Terriglobales</taxon>
        <taxon>Candidatus Korobacteraceae</taxon>
        <taxon>Candidatus Sulfotelmatobacter</taxon>
    </lineage>
</organism>
<comment type="pathway">
    <text evidence="2">Bacterial outer membrane biogenesis; lipopolysaccharide biosynthesis.</text>
</comment>
<feature type="domain" description="DAHP synthetase I/KDSA" evidence="9">
    <location>
        <begin position="18"/>
        <end position="281"/>
    </location>
</feature>
<dbReference type="UniPathway" id="UPA00357">
    <property type="reaction ID" value="UER00474"/>
</dbReference>
<dbReference type="GO" id="GO:0005737">
    <property type="term" value="C:cytoplasm"/>
    <property type="evidence" value="ECO:0007669"/>
    <property type="project" value="UniProtKB-SubCell"/>
</dbReference>
<keyword evidence="6 8" id="KW-0808">Transferase</keyword>
<dbReference type="NCBIfam" id="NF003543">
    <property type="entry name" value="PRK05198.1"/>
    <property type="match status" value="1"/>
</dbReference>
<evidence type="ECO:0000256" key="3">
    <source>
        <dbReference type="ARBA" id="ARBA00004845"/>
    </source>
</evidence>
<dbReference type="InterPro" id="IPR013785">
    <property type="entry name" value="Aldolase_TIM"/>
</dbReference>
<dbReference type="EMBL" id="OMOD01000172">
    <property type="protein sequence ID" value="SPF47565.1"/>
    <property type="molecule type" value="Genomic_DNA"/>
</dbReference>
<dbReference type="NCBIfam" id="TIGR01362">
    <property type="entry name" value="KDO8P_synth"/>
    <property type="match status" value="1"/>
</dbReference>
<evidence type="ECO:0000256" key="7">
    <source>
        <dbReference type="ARBA" id="ARBA00049112"/>
    </source>
</evidence>
<accession>A0A2U3L6K8</accession>
<dbReference type="Pfam" id="PF00793">
    <property type="entry name" value="DAHP_synth_1"/>
    <property type="match status" value="1"/>
</dbReference>
<dbReference type="SUPFAM" id="SSF51569">
    <property type="entry name" value="Aldolase"/>
    <property type="match status" value="1"/>
</dbReference>
<dbReference type="GO" id="GO:0008676">
    <property type="term" value="F:3-deoxy-8-phosphooctulonate synthase activity"/>
    <property type="evidence" value="ECO:0007669"/>
    <property type="project" value="UniProtKB-UniRule"/>
</dbReference>
<evidence type="ECO:0000256" key="2">
    <source>
        <dbReference type="ARBA" id="ARBA00004756"/>
    </source>
</evidence>
<dbReference type="InterPro" id="IPR006218">
    <property type="entry name" value="DAHP1/KDSA"/>
</dbReference>
<dbReference type="InterPro" id="IPR006269">
    <property type="entry name" value="KDO8P_synthase"/>
</dbReference>
<proteinExistence type="inferred from homology"/>
<evidence type="ECO:0000259" key="9">
    <source>
        <dbReference type="Pfam" id="PF00793"/>
    </source>
</evidence>
<sequence length="290" mass="31418">MYIRGQSFSMHSSFQVGEVHIGSGDLFLIAGPCVIESEEHAIRMAEIIKGVTRSLDFPFIFKASYDKANRTSIRSFRGPGLKEGLRILKKIKDELHIPVLTDVHETADVGKVAEVVDVLQIPAFLSRQTDLVVAAALSGRAVNIKKGQFVAPWDMRHAVEKCRQAGNSKVFVTERGASFGYNNLVVDMRSLAIMRKFAPVVFDATHSVQLPSSQSDENGPATSGGQPEFIPVLARAAVAAGVDGVFMEVHDNPKEAKSDGGNALESTKLRGVLKELLAVKKALAEAHKTP</sequence>
<evidence type="ECO:0000313" key="11">
    <source>
        <dbReference type="Proteomes" id="UP000238701"/>
    </source>
</evidence>
<name>A0A2U3L6K8_9BACT</name>
<evidence type="ECO:0000313" key="10">
    <source>
        <dbReference type="EMBL" id="SPF47565.1"/>
    </source>
</evidence>
<evidence type="ECO:0000256" key="4">
    <source>
        <dbReference type="ARBA" id="ARBA00010499"/>
    </source>
</evidence>
<dbReference type="PANTHER" id="PTHR21057">
    <property type="entry name" value="PHOSPHO-2-DEHYDRO-3-DEOXYHEPTONATE ALDOLASE"/>
    <property type="match status" value="1"/>
</dbReference>
<keyword evidence="5 8" id="KW-0963">Cytoplasm</keyword>
<comment type="pathway">
    <text evidence="3 8">Carbohydrate biosynthesis; 3-deoxy-D-manno-octulosonate biosynthesis; 3-deoxy-D-manno-octulosonate from D-ribulose 5-phosphate: step 2/3.</text>
</comment>
<dbReference type="Gene3D" id="3.20.20.70">
    <property type="entry name" value="Aldolase class I"/>
    <property type="match status" value="1"/>
</dbReference>
<evidence type="ECO:0000256" key="5">
    <source>
        <dbReference type="ARBA" id="ARBA00022490"/>
    </source>
</evidence>
<reference evidence="11" key="1">
    <citation type="submission" date="2018-02" db="EMBL/GenBank/DDBJ databases">
        <authorList>
            <person name="Hausmann B."/>
        </authorList>
    </citation>
    <scope>NUCLEOTIDE SEQUENCE [LARGE SCALE GENOMIC DNA]</scope>
    <source>
        <strain evidence="11">Peat soil MAG SbA1</strain>
    </source>
</reference>
<comment type="subcellular location">
    <subcellularLocation>
        <location evidence="1 8">Cytoplasm</location>
    </subcellularLocation>
</comment>
<dbReference type="EC" id="2.5.1.55" evidence="8"/>
<dbReference type="AlphaFoldDB" id="A0A2U3L6K8"/>
<dbReference type="GO" id="GO:0019294">
    <property type="term" value="P:keto-3-deoxy-D-manno-octulosonic acid biosynthetic process"/>
    <property type="evidence" value="ECO:0007669"/>
    <property type="project" value="UniProtKB-UniRule"/>
</dbReference>
<keyword evidence="8" id="KW-0448">Lipopolysaccharide biosynthesis</keyword>